<dbReference type="AlphaFoldDB" id="A0AAX3M796"/>
<dbReference type="CDD" id="cd06561">
    <property type="entry name" value="AlkD_like"/>
    <property type="match status" value="1"/>
</dbReference>
<dbReference type="Gene3D" id="1.25.10.90">
    <property type="match status" value="1"/>
</dbReference>
<keyword evidence="2" id="KW-1185">Reference proteome</keyword>
<dbReference type="InterPro" id="IPR016024">
    <property type="entry name" value="ARM-type_fold"/>
</dbReference>
<protein>
    <submittedName>
        <fullName evidence="1">DNA alkylation repair protein</fullName>
    </submittedName>
</protein>
<dbReference type="RefSeq" id="WP_273616321.1">
    <property type="nucleotide sequence ID" value="NZ_CP117416.1"/>
</dbReference>
<sequence length="229" mass="27199">MIIREQILAKVDHDYQKFASSLLPTITNILGVRIPQLRIMAQHIAKADWRTYLQEAEQEYFEEVMLQGMVIGYAEMDIDERLQYITSFLPKIDNWSVCDRFCGGLKCTTFHQQQVWNFITPYLSSEHEYEVRFAVVMLLTYYVDDVYIQEVLERLDRIEHNGYYVKMAVAWAISICYIHLPEPTMDYLQHNHLDIFTYNKALQKITESYRIDSDTKTKIRLMKRKSAQS</sequence>
<accession>A0AAX3M796</accession>
<dbReference type="PANTHER" id="PTHR34070">
    <property type="entry name" value="ARMADILLO-TYPE FOLD"/>
    <property type="match status" value="1"/>
</dbReference>
<evidence type="ECO:0000313" key="2">
    <source>
        <dbReference type="Proteomes" id="UP001220509"/>
    </source>
</evidence>
<organism evidence="1 2">
    <name type="scientific">Paenibacillus kyungheensis</name>
    <dbReference type="NCBI Taxonomy" id="1452732"/>
    <lineage>
        <taxon>Bacteria</taxon>
        <taxon>Bacillati</taxon>
        <taxon>Bacillota</taxon>
        <taxon>Bacilli</taxon>
        <taxon>Bacillales</taxon>
        <taxon>Paenibacillaceae</taxon>
        <taxon>Paenibacillus</taxon>
    </lineage>
</organism>
<gene>
    <name evidence="1" type="ORF">PQ456_13520</name>
</gene>
<dbReference type="SUPFAM" id="SSF48371">
    <property type="entry name" value="ARM repeat"/>
    <property type="match status" value="1"/>
</dbReference>
<proteinExistence type="predicted"/>
<dbReference type="Pfam" id="PF08713">
    <property type="entry name" value="DNA_alkylation"/>
    <property type="match status" value="1"/>
</dbReference>
<dbReference type="PANTHER" id="PTHR34070:SF1">
    <property type="entry name" value="DNA ALKYLATION REPAIR PROTEIN"/>
    <property type="match status" value="1"/>
</dbReference>
<name>A0AAX3M796_9BACL</name>
<dbReference type="Proteomes" id="UP001220509">
    <property type="component" value="Chromosome"/>
</dbReference>
<dbReference type="InterPro" id="IPR014825">
    <property type="entry name" value="DNA_alkylation"/>
</dbReference>
<reference evidence="1 2" key="1">
    <citation type="submission" date="2023-02" db="EMBL/GenBank/DDBJ databases">
        <title>Genome sequence of Paenibacillus kyungheensis KACC 18744.</title>
        <authorList>
            <person name="Kim S."/>
            <person name="Heo J."/>
            <person name="Kwon S.-W."/>
        </authorList>
    </citation>
    <scope>NUCLEOTIDE SEQUENCE [LARGE SCALE GENOMIC DNA]</scope>
    <source>
        <strain evidence="1 2">KACC 18744</strain>
    </source>
</reference>
<evidence type="ECO:0000313" key="1">
    <source>
        <dbReference type="EMBL" id="WCT58164.1"/>
    </source>
</evidence>
<dbReference type="EMBL" id="CP117416">
    <property type="protein sequence ID" value="WCT58164.1"/>
    <property type="molecule type" value="Genomic_DNA"/>
</dbReference>
<dbReference type="KEGG" id="pka:PQ456_13520"/>